<keyword evidence="8" id="KW-1185">Reference proteome</keyword>
<dbReference type="Proteomes" id="UP000657177">
    <property type="component" value="Unassembled WGS sequence"/>
</dbReference>
<dbReference type="GO" id="GO:0016757">
    <property type="term" value="F:glycosyltransferase activity"/>
    <property type="evidence" value="ECO:0007669"/>
    <property type="project" value="UniProtKB-ARBA"/>
</dbReference>
<dbReference type="InterPro" id="IPR017045">
    <property type="entry name" value="Malt_Pase/Glycosyl_Hdrlase"/>
</dbReference>
<dbReference type="PANTHER" id="PTHR11051">
    <property type="entry name" value="GLYCOSYL HYDROLASE-RELATED"/>
    <property type="match status" value="1"/>
</dbReference>
<dbReference type="AlphaFoldDB" id="A0A8J6HYK2"/>
<organism evidence="7 8">
    <name type="scientific">Capillibacterium thermochitinicola</name>
    <dbReference type="NCBI Taxonomy" id="2699427"/>
    <lineage>
        <taxon>Bacteria</taxon>
        <taxon>Bacillati</taxon>
        <taxon>Bacillota</taxon>
        <taxon>Capillibacterium</taxon>
    </lineage>
</organism>
<feature type="domain" description="Glycoside hydrolase family 65 C-terminal" evidence="5">
    <location>
        <begin position="693"/>
        <end position="758"/>
    </location>
</feature>
<accession>A0A8J6HYK2</accession>
<gene>
    <name evidence="7" type="ORF">G5B42_02420</name>
</gene>
<feature type="active site" description="Proton donor" evidence="2">
    <location>
        <position position="484"/>
    </location>
</feature>
<dbReference type="SUPFAM" id="SSF74650">
    <property type="entry name" value="Galactose mutarotase-like"/>
    <property type="match status" value="1"/>
</dbReference>
<dbReference type="SUPFAM" id="SSF48208">
    <property type="entry name" value="Six-hairpin glycosidases"/>
    <property type="match status" value="1"/>
</dbReference>
<feature type="domain" description="Glycoside hydrolase family 65 central catalytic" evidence="4">
    <location>
        <begin position="321"/>
        <end position="684"/>
    </location>
</feature>
<sequence>MVKIAQRYLEIDPWRVVEKGFHPEQSRVSESIFALANEYMGVRGYFEEGYGGEQLIGSYFSGFYEEAPVNRQAAYKGLIDRARFMVNTVDWLFTRIEMDGETLDLARSKVRDFQRTLDFKSGTLDREFIWETGRGKQLKLHFRRFVSMVRPNLGAQQITFTPLNFSGPVQVQSGLDFSPVHAEKKRNFWCCPRQGVEDGIVAILGKTENLGHKLFSGFQLRLDGAPKTGLIEREKFIGLEFVFDLKCGEPVTMTKMVTNYAAQNPGLTVDEVWQQGIRLAAGHQALSFAEALAEHMAFWAEIWRDLDITIEGDPENQQGIRFCLFQLHQTFHGANPGGNIGAKGLTGEAYNGHTFWDTETYCLPFYIFNNPSAARNLLEFRYRTLPQALARAKELDCNGAFYPIATIDGTESCGLWQHASLQLQVGSAVAYGIWHYTKVCGDLDFLYTKGIEMLIEISRYYASRGQWSPRTGEFGFYGVMGPDEFHMMVNNNCYLNFMAKKTFEFTLETLARMGTERPDLLAAVAAKTGLQPGEREDWAVMAAKMRLPQDKETGLYEQHDGYFDLPHLDPASIPVTEFPLYDHWAYDRIYRYDLIKQPDVLMFMFLYNQEFPEEVKRVNYDYYEPRCLHESSLSPSIHSIFANELGYYDQAARFFRFATRLDLDNYNRNTDQGLHMTSIAAAWMNIVYGFGGMRSDGPVLTFNPSIPREWQAYRFRLLYRGAILEVSVGQEEVEFKLVQRSADTAAVKVKIYGTEYLLGDSGIKLKIPARFRQ</sequence>
<dbReference type="EMBL" id="JAAKDE010000004">
    <property type="protein sequence ID" value="MBA2132400.1"/>
    <property type="molecule type" value="Genomic_DNA"/>
</dbReference>
<dbReference type="GO" id="GO:0004553">
    <property type="term" value="F:hydrolase activity, hydrolyzing O-glycosyl compounds"/>
    <property type="evidence" value="ECO:0007669"/>
    <property type="project" value="TreeGrafter"/>
</dbReference>
<dbReference type="InterPro" id="IPR037018">
    <property type="entry name" value="GH65_N"/>
</dbReference>
<dbReference type="GO" id="GO:0005975">
    <property type="term" value="P:carbohydrate metabolic process"/>
    <property type="evidence" value="ECO:0007669"/>
    <property type="project" value="InterPro"/>
</dbReference>
<dbReference type="Gene3D" id="2.70.98.40">
    <property type="entry name" value="Glycoside hydrolase, family 65, N-terminal domain"/>
    <property type="match status" value="1"/>
</dbReference>
<feature type="domain" description="Glycoside hydrolase family 65 N-terminal" evidence="6">
    <location>
        <begin position="18"/>
        <end position="260"/>
    </location>
</feature>
<evidence type="ECO:0000313" key="8">
    <source>
        <dbReference type="Proteomes" id="UP000657177"/>
    </source>
</evidence>
<dbReference type="Gene3D" id="2.60.420.10">
    <property type="entry name" value="Maltose phosphorylase, domain 3"/>
    <property type="match status" value="1"/>
</dbReference>
<evidence type="ECO:0000259" key="6">
    <source>
        <dbReference type="Pfam" id="PF03636"/>
    </source>
</evidence>
<feature type="binding site" evidence="3">
    <location>
        <begin position="596"/>
        <end position="597"/>
    </location>
    <ligand>
        <name>substrate</name>
    </ligand>
</feature>
<evidence type="ECO:0000256" key="3">
    <source>
        <dbReference type="PIRSR" id="PIRSR036289-51"/>
    </source>
</evidence>
<proteinExistence type="inferred from homology"/>
<dbReference type="Gene3D" id="1.50.10.10">
    <property type="match status" value="1"/>
</dbReference>
<comment type="caution">
    <text evidence="7">The sequence shown here is derived from an EMBL/GenBank/DDBJ whole genome shotgun (WGS) entry which is preliminary data.</text>
</comment>
<dbReference type="Pfam" id="PF03633">
    <property type="entry name" value="Glyco_hydro_65C"/>
    <property type="match status" value="1"/>
</dbReference>
<dbReference type="InterPro" id="IPR012341">
    <property type="entry name" value="6hp_glycosidase-like_sf"/>
</dbReference>
<dbReference type="RefSeq" id="WP_181338853.1">
    <property type="nucleotide sequence ID" value="NZ_JAAKDE010000004.1"/>
</dbReference>
<feature type="binding site" evidence="3">
    <location>
        <begin position="356"/>
        <end position="357"/>
    </location>
    <ligand>
        <name>substrate</name>
    </ligand>
</feature>
<dbReference type="InterPro" id="IPR005196">
    <property type="entry name" value="Glyco_hydro_65_N"/>
</dbReference>
<dbReference type="PANTHER" id="PTHR11051:SF14">
    <property type="entry name" value="MALTOSE PHOSPHORYLASE"/>
    <property type="match status" value="1"/>
</dbReference>
<dbReference type="GO" id="GO:0030246">
    <property type="term" value="F:carbohydrate binding"/>
    <property type="evidence" value="ECO:0007669"/>
    <property type="project" value="InterPro"/>
</dbReference>
<protein>
    <submittedName>
        <fullName evidence="7">Family 65 glycosyl hydrolase</fullName>
    </submittedName>
</protein>
<evidence type="ECO:0000256" key="1">
    <source>
        <dbReference type="ARBA" id="ARBA00006768"/>
    </source>
</evidence>
<evidence type="ECO:0000259" key="5">
    <source>
        <dbReference type="Pfam" id="PF03633"/>
    </source>
</evidence>
<reference evidence="7" key="1">
    <citation type="submission" date="2020-06" db="EMBL/GenBank/DDBJ databases">
        <title>Novel chitinolytic bacterium.</title>
        <authorList>
            <person name="Ungkulpasvich U."/>
            <person name="Kosugi A."/>
            <person name="Uke A."/>
        </authorList>
    </citation>
    <scope>NUCLEOTIDE SEQUENCE</scope>
    <source>
        <strain evidence="7">UUS1-1</strain>
    </source>
</reference>
<dbReference type="PIRSF" id="PIRSF036289">
    <property type="entry name" value="Glycosyl_hydrolase_malt_phosph"/>
    <property type="match status" value="1"/>
</dbReference>
<evidence type="ECO:0000259" key="4">
    <source>
        <dbReference type="Pfam" id="PF03632"/>
    </source>
</evidence>
<dbReference type="InterPro" id="IPR005195">
    <property type="entry name" value="Glyco_hydro_65_M"/>
</dbReference>
<dbReference type="InterPro" id="IPR011013">
    <property type="entry name" value="Gal_mutarotase_sf_dom"/>
</dbReference>
<comment type="similarity">
    <text evidence="1">Belongs to the glycosyl hydrolase 65 family.</text>
</comment>
<dbReference type="Pfam" id="PF03636">
    <property type="entry name" value="Glyco_hydro_65N"/>
    <property type="match status" value="1"/>
</dbReference>
<evidence type="ECO:0000313" key="7">
    <source>
        <dbReference type="EMBL" id="MBA2132400.1"/>
    </source>
</evidence>
<name>A0A8J6HYK2_9FIRM</name>
<dbReference type="InterPro" id="IPR005194">
    <property type="entry name" value="Glyco_hydro_65_C"/>
</dbReference>
<dbReference type="InterPro" id="IPR008928">
    <property type="entry name" value="6-hairpin_glycosidase_sf"/>
</dbReference>
<dbReference type="Pfam" id="PF03632">
    <property type="entry name" value="Glyco_hydro_65m"/>
    <property type="match status" value="1"/>
</dbReference>
<evidence type="ECO:0000256" key="2">
    <source>
        <dbReference type="PIRSR" id="PIRSR036289-50"/>
    </source>
</evidence>
<keyword evidence="7" id="KW-0378">Hydrolase</keyword>